<sequence length="298" mass="33024">MNGNILGGFLGVVALAAAVVAYSAFYQVNQNENAIVLRFGQPVATVTSPGLHVKAPFIESVNRIDKRILDLDIPEREATASDQQRLVVDAFARYKITDPLKFQLSAVTVDRANVFLSQMLQDALLEAIRSSTFQQVVRERRDQIMARIRDQANKQAEGFGIQIVDVRIRRADLPEQNSKAVFGRMESERAQEAAQIRARGAEEAQGITARADRDVQVILANAERDAQVLRGQGEAEKTRILAEAFGGDADFFAFYRSMQAYEQSMKAGTRFVLAPDSPFFRYFEQPNGSPAQAPAPAR</sequence>
<dbReference type="EMBL" id="JADBEO010000004">
    <property type="protein sequence ID" value="MDR4305577.1"/>
    <property type="molecule type" value="Genomic_DNA"/>
</dbReference>
<dbReference type="CDD" id="cd03405">
    <property type="entry name" value="SPFH_HflC"/>
    <property type="match status" value="1"/>
</dbReference>
<dbReference type="InterPro" id="IPR001107">
    <property type="entry name" value="Band_7"/>
</dbReference>
<evidence type="ECO:0000256" key="2">
    <source>
        <dbReference type="ARBA" id="ARBA00007862"/>
    </source>
</evidence>
<reference evidence="8" key="1">
    <citation type="submission" date="2020-10" db="EMBL/GenBank/DDBJ databases">
        <authorList>
            <person name="Abbas A."/>
            <person name="Razzaq R."/>
            <person name="Waqas M."/>
            <person name="Abbas N."/>
            <person name="Nielsen T.K."/>
            <person name="Hansen L.H."/>
            <person name="Hussain S."/>
            <person name="Shahid M."/>
        </authorList>
    </citation>
    <scope>NUCLEOTIDE SEQUENCE</scope>
    <source>
        <strain evidence="8">S14</strain>
    </source>
</reference>
<dbReference type="InterPro" id="IPR010200">
    <property type="entry name" value="HflC"/>
</dbReference>
<proteinExistence type="inferred from homology"/>
<evidence type="ECO:0000313" key="8">
    <source>
        <dbReference type="EMBL" id="MDR4305577.1"/>
    </source>
</evidence>
<evidence type="ECO:0000256" key="3">
    <source>
        <dbReference type="ARBA" id="ARBA00022692"/>
    </source>
</evidence>
<evidence type="ECO:0000256" key="6">
    <source>
        <dbReference type="PIRNR" id="PIRNR005651"/>
    </source>
</evidence>
<dbReference type="PANTHER" id="PTHR42911:SF1">
    <property type="entry name" value="MODULATOR OF FTSH PROTEASE HFLC"/>
    <property type="match status" value="1"/>
</dbReference>
<evidence type="ECO:0000313" key="9">
    <source>
        <dbReference type="Proteomes" id="UP001181622"/>
    </source>
</evidence>
<evidence type="ECO:0000256" key="1">
    <source>
        <dbReference type="ARBA" id="ARBA00004167"/>
    </source>
</evidence>
<organism evidence="8 9">
    <name type="scientific">Chelatococcus sambhunathii</name>
    <dbReference type="NCBI Taxonomy" id="363953"/>
    <lineage>
        <taxon>Bacteria</taxon>
        <taxon>Pseudomonadati</taxon>
        <taxon>Pseudomonadota</taxon>
        <taxon>Alphaproteobacteria</taxon>
        <taxon>Hyphomicrobiales</taxon>
        <taxon>Chelatococcaceae</taxon>
        <taxon>Chelatococcus</taxon>
    </lineage>
</organism>
<dbReference type="PANTHER" id="PTHR42911">
    <property type="entry name" value="MODULATOR OF FTSH PROTEASE HFLC"/>
    <property type="match status" value="1"/>
</dbReference>
<evidence type="ECO:0000256" key="4">
    <source>
        <dbReference type="ARBA" id="ARBA00022989"/>
    </source>
</evidence>
<dbReference type="Gene3D" id="3.30.479.30">
    <property type="entry name" value="Band 7 domain"/>
    <property type="match status" value="1"/>
</dbReference>
<keyword evidence="5" id="KW-0472">Membrane</keyword>
<dbReference type="Proteomes" id="UP001181622">
    <property type="component" value="Unassembled WGS sequence"/>
</dbReference>
<gene>
    <name evidence="8" type="ORF">IHQ68_02935</name>
</gene>
<comment type="similarity">
    <text evidence="2 6">Belongs to the band 7/mec-2 family. HflC subfamily.</text>
</comment>
<dbReference type="RefSeq" id="WP_309388696.1">
    <property type="nucleotide sequence ID" value="NZ_JADBEO010000004.1"/>
</dbReference>
<dbReference type="PIRSF" id="PIRSF005651">
    <property type="entry name" value="HflC"/>
    <property type="match status" value="1"/>
</dbReference>
<dbReference type="InterPro" id="IPR036013">
    <property type="entry name" value="Band_7/SPFH_dom_sf"/>
</dbReference>
<dbReference type="Pfam" id="PF01145">
    <property type="entry name" value="Band_7"/>
    <property type="match status" value="1"/>
</dbReference>
<keyword evidence="4" id="KW-1133">Transmembrane helix</keyword>
<keyword evidence="9" id="KW-1185">Reference proteome</keyword>
<keyword evidence="8" id="KW-0378">Hydrolase</keyword>
<comment type="caution">
    <text evidence="8">The sequence shown here is derived from an EMBL/GenBank/DDBJ whole genome shotgun (WGS) entry which is preliminary data.</text>
</comment>
<feature type="domain" description="Band 7" evidence="7">
    <location>
        <begin position="23"/>
        <end position="185"/>
    </location>
</feature>
<protein>
    <recommendedName>
        <fullName evidence="6">Protein HflC</fullName>
    </recommendedName>
</protein>
<accession>A0ABU1DBT6</accession>
<dbReference type="SUPFAM" id="SSF117892">
    <property type="entry name" value="Band 7/SPFH domain"/>
    <property type="match status" value="1"/>
</dbReference>
<dbReference type="PRINTS" id="PR00721">
    <property type="entry name" value="STOMATIN"/>
</dbReference>
<dbReference type="InterPro" id="IPR001972">
    <property type="entry name" value="Stomatin_HflK_fam"/>
</dbReference>
<name>A0ABU1DBT6_9HYPH</name>
<dbReference type="GO" id="GO:0006508">
    <property type="term" value="P:proteolysis"/>
    <property type="evidence" value="ECO:0007669"/>
    <property type="project" value="UniProtKB-KW"/>
</dbReference>
<evidence type="ECO:0000256" key="5">
    <source>
        <dbReference type="ARBA" id="ARBA00023136"/>
    </source>
</evidence>
<comment type="subcellular location">
    <subcellularLocation>
        <location evidence="1">Membrane</location>
        <topology evidence="1">Single-pass membrane protein</topology>
    </subcellularLocation>
</comment>
<comment type="function">
    <text evidence="6">HflC and HflK could regulate a protease.</text>
</comment>
<dbReference type="SMART" id="SM00244">
    <property type="entry name" value="PHB"/>
    <property type="match status" value="1"/>
</dbReference>
<evidence type="ECO:0000259" key="7">
    <source>
        <dbReference type="SMART" id="SM00244"/>
    </source>
</evidence>
<dbReference type="GO" id="GO:0008233">
    <property type="term" value="F:peptidase activity"/>
    <property type="evidence" value="ECO:0007669"/>
    <property type="project" value="UniProtKB-KW"/>
</dbReference>
<keyword evidence="3" id="KW-0812">Transmembrane</keyword>
<keyword evidence="8" id="KW-0645">Protease</keyword>